<proteinExistence type="predicted"/>
<evidence type="ECO:0000313" key="3">
    <source>
        <dbReference type="EMBL" id="CAI9930537.1"/>
    </source>
</evidence>
<dbReference type="AlphaFoldDB" id="A0AA86TXB4"/>
<gene>
    <name evidence="3" type="ORF">HINF_LOCUS18182</name>
    <name evidence="4" type="ORF">HINF_LOCUS2812</name>
</gene>
<reference evidence="3" key="1">
    <citation type="submission" date="2023-06" db="EMBL/GenBank/DDBJ databases">
        <authorList>
            <person name="Kurt Z."/>
        </authorList>
    </citation>
    <scope>NUCLEOTIDE SEQUENCE</scope>
</reference>
<sequence>MTAKIDKCLKVLDAAPITNHQKFLLLRSVVLPKVNCAPLVDFAPKTPQDGFGNQYGLIDQKVFKYASDLFAVKDLSETEQADFFTNSASKGGLEMVVPSLYYDFMQAQQKAVLAGGVGIFKALRKEYLNTLQDHPGVPAIGYAINNFTYLTDNELFDLIKHRFQVLNKELDSDSKCLLCGNRMTAQHEIRCSRNAGIRTVRHDYMVNRILTKIDHHRHPRPVDKAHGNLPVSDKLEKPDIEFQYKNATYVLDVTFAVEANICNAFKGKILKYGGTYGDNRVIPLVLRYNGTVYEKSMNMLTTFLPEITDSFLSKHCCLAVARANEEAKLHYTSLITNALHEGTIATKQGQRDRQATGRRALRAPPGLEGVGARQEGEAQGNAGSDGLGVTAGEKNNTSEHERVRKIITPQVPCADDIQISHDQNVDKDVVLQELAALLQPLGLELALNKCSSTQDGGEITFLGQTFSQSSTVSLAERMTAKIDKCLKVLDAAPITNHQKFLLQRSVVLPKVNCAPLVDFAPKTPQDGFGNQYGLIDQKVFKYASDLKHQIRNVVAFFKPILVQIYIQLYIYYCLMRSQYHKKFQYVAMHYCYDTIDIDSIQIKFKLKRQKIMLKIIYIQCINQYMKHDQREQIQIVLKHQSSH</sequence>
<name>A0AA86TXB4_9EUKA</name>
<feature type="transmembrane region" description="Helical" evidence="2">
    <location>
        <begin position="553"/>
        <end position="574"/>
    </location>
</feature>
<keyword evidence="3" id="KW-0808">Transferase</keyword>
<dbReference type="EMBL" id="CAXDID020000005">
    <property type="protein sequence ID" value="CAL5974356.1"/>
    <property type="molecule type" value="Genomic_DNA"/>
</dbReference>
<comment type="caution">
    <text evidence="3">The sequence shown here is derived from an EMBL/GenBank/DDBJ whole genome shotgun (WGS) entry which is preliminary data.</text>
</comment>
<dbReference type="GO" id="GO:0003964">
    <property type="term" value="F:RNA-directed DNA polymerase activity"/>
    <property type="evidence" value="ECO:0007669"/>
    <property type="project" value="UniProtKB-KW"/>
</dbReference>
<dbReference type="EMBL" id="CATOUU010000464">
    <property type="protein sequence ID" value="CAI9930537.1"/>
    <property type="molecule type" value="Genomic_DNA"/>
</dbReference>
<evidence type="ECO:0000256" key="2">
    <source>
        <dbReference type="SAM" id="Phobius"/>
    </source>
</evidence>
<reference evidence="4 5" key="2">
    <citation type="submission" date="2024-07" db="EMBL/GenBank/DDBJ databases">
        <authorList>
            <person name="Akdeniz Z."/>
        </authorList>
    </citation>
    <scope>NUCLEOTIDE SEQUENCE [LARGE SCALE GENOMIC DNA]</scope>
</reference>
<protein>
    <submittedName>
        <fullName evidence="3">Reverse transcriptase (RNA-dependent DNA polymerase)</fullName>
    </submittedName>
    <submittedName>
        <fullName evidence="4">Reverse_transcriptase (RNA-dependent DNA polymerase)</fullName>
    </submittedName>
</protein>
<accession>A0AA86TXB4</accession>
<dbReference type="Proteomes" id="UP001642409">
    <property type="component" value="Unassembled WGS sequence"/>
</dbReference>
<keyword evidence="2" id="KW-0472">Membrane</keyword>
<evidence type="ECO:0000313" key="5">
    <source>
        <dbReference type="Proteomes" id="UP001642409"/>
    </source>
</evidence>
<keyword evidence="3" id="KW-0695">RNA-directed DNA polymerase</keyword>
<keyword evidence="5" id="KW-1185">Reference proteome</keyword>
<evidence type="ECO:0000256" key="1">
    <source>
        <dbReference type="SAM" id="MobiDB-lite"/>
    </source>
</evidence>
<organism evidence="3">
    <name type="scientific">Hexamita inflata</name>
    <dbReference type="NCBI Taxonomy" id="28002"/>
    <lineage>
        <taxon>Eukaryota</taxon>
        <taxon>Metamonada</taxon>
        <taxon>Diplomonadida</taxon>
        <taxon>Hexamitidae</taxon>
        <taxon>Hexamitinae</taxon>
        <taxon>Hexamita</taxon>
    </lineage>
</organism>
<feature type="region of interest" description="Disordered" evidence="1">
    <location>
        <begin position="345"/>
        <end position="402"/>
    </location>
</feature>
<keyword evidence="2" id="KW-0812">Transmembrane</keyword>
<keyword evidence="2" id="KW-1133">Transmembrane helix</keyword>
<keyword evidence="3" id="KW-0548">Nucleotidyltransferase</keyword>
<evidence type="ECO:0000313" key="4">
    <source>
        <dbReference type="EMBL" id="CAL5974356.1"/>
    </source>
</evidence>